<proteinExistence type="predicted"/>
<reference evidence="2 3" key="1">
    <citation type="submission" date="2023-02" db="EMBL/GenBank/DDBJ databases">
        <title>Gemone sequence of Telluria chitinolytica ACM 3522T.</title>
        <authorList>
            <person name="Frediansyah A."/>
            <person name="Miess H."/>
            <person name="Gross H."/>
        </authorList>
    </citation>
    <scope>NUCLEOTIDE SEQUENCE [LARGE SCALE GENOMIC DNA]</scope>
    <source>
        <strain evidence="2 3">ACM 3522</strain>
    </source>
</reference>
<dbReference type="Proteomes" id="UP001216510">
    <property type="component" value="Chromosome"/>
</dbReference>
<organism evidence="2 3">
    <name type="scientific">Pseudoduganella chitinolytica</name>
    <dbReference type="NCBI Taxonomy" id="34070"/>
    <lineage>
        <taxon>Bacteria</taxon>
        <taxon>Pseudomonadati</taxon>
        <taxon>Pseudomonadota</taxon>
        <taxon>Betaproteobacteria</taxon>
        <taxon>Burkholderiales</taxon>
        <taxon>Oxalobacteraceae</taxon>
        <taxon>Telluria group</taxon>
        <taxon>Pseudoduganella</taxon>
    </lineage>
</organism>
<dbReference type="EMBL" id="CP119083">
    <property type="protein sequence ID" value="WEF35161.1"/>
    <property type="molecule type" value="Genomic_DNA"/>
</dbReference>
<sequence length="770" mass="83911">MARRSFAGHFALAAPLAAWLLAGPAGADNARAIAPAIVHGTAAIVVDGALDDAGWTDAPAFDRFHQYQPEDGLAAPDTYRTRVQVVVDEGALLFAIRAWQPADHVAAGTLARRDKVARDQDYVGVWIDPAGHGRSAQFVRVNVAGVIGDGIYKADEDEEDAGPDFPVETAVRRLPDGYSIELRWPLSSLRFPRGAAPPWRLMVERSVPQAGGMLLLSAPLDKNALSFIAKMDELSHLERILPAVQEKGFWSFRPELTSRRTSVGGQASRRTDIGLDITARPRADWVFNATLNPDFSQVEIDEPTSAGTNRIALSLPEKRSFFLESADVLGMRIPMFYSRAIADPAWGTRATFRGADSDATALAARDGAGGTVLRGTAYETAEYGSPVDSTVVLLRGRRHGPAAVSGAFLAARDYGAGGRNLVLGTDGQWRRRHDGGGEVQAAWTLMGSATSAVFDDAGGLRAGRQARGGYAWGKVDYMSPDWLNMAQFEAIGARFFNDNGFVPQSGIVKAEVQINRRLGSLSLPGGIETHETELHLGLHEQRTLGAPGGGEVVQRWIRPGFWLYGARQTRFWADLGFDHQRARPGGRLHRVPVVYAGLESSPLPWLVRLNGELTLGHQLDVEADAVGRGGTLQAEVGLRFALPAGWSLESDHRWNRAWVRHRSRQDFVDYGWRWVGTLHMSARDSLRAIVQDTSAFRLAGIADDGPDAGGPGAVRYDVLEPWRERARHRSLLYRHMPRHGRSLSLGVTTDVNGSLPGRSHGVTAKLQWES</sequence>
<evidence type="ECO:0008006" key="4">
    <source>
        <dbReference type="Google" id="ProtNLM"/>
    </source>
</evidence>
<dbReference type="RefSeq" id="WP_277417828.1">
    <property type="nucleotide sequence ID" value="NZ_CP119083.1"/>
</dbReference>
<evidence type="ECO:0000313" key="3">
    <source>
        <dbReference type="Proteomes" id="UP001216510"/>
    </source>
</evidence>
<protein>
    <recommendedName>
        <fullName evidence="4">Carbohydrate binding family 9 domain-containing protein</fullName>
    </recommendedName>
</protein>
<gene>
    <name evidence="2" type="ORF">PX653_10490</name>
</gene>
<name>A0ABY8BGU3_9BURK</name>
<evidence type="ECO:0000256" key="1">
    <source>
        <dbReference type="SAM" id="SignalP"/>
    </source>
</evidence>
<keyword evidence="3" id="KW-1185">Reference proteome</keyword>
<dbReference type="Gene3D" id="2.60.40.1190">
    <property type="match status" value="1"/>
</dbReference>
<keyword evidence="1" id="KW-0732">Signal</keyword>
<dbReference type="SUPFAM" id="SSF49344">
    <property type="entry name" value="CBD9-like"/>
    <property type="match status" value="1"/>
</dbReference>
<feature type="chain" id="PRO_5046880804" description="Carbohydrate binding family 9 domain-containing protein" evidence="1">
    <location>
        <begin position="28"/>
        <end position="770"/>
    </location>
</feature>
<feature type="signal peptide" evidence="1">
    <location>
        <begin position="1"/>
        <end position="27"/>
    </location>
</feature>
<accession>A0ABY8BGU3</accession>
<evidence type="ECO:0000313" key="2">
    <source>
        <dbReference type="EMBL" id="WEF35161.1"/>
    </source>
</evidence>